<evidence type="ECO:0000313" key="10">
    <source>
        <dbReference type="EMBL" id="MRI86364.1"/>
    </source>
</evidence>
<keyword evidence="7 9" id="KW-0460">Magnesium</keyword>
<sequence>MFKLFNLSLEEANLARKRSVCCLVIYDIVSNKRRLKLSKILAGYGERIQKSCYEMNLEEAVYKSLIDDIDLFYRKNDNDNIIIYRAIDGEVVRYNEYVPEFSQEYFLFL</sequence>
<evidence type="ECO:0000256" key="4">
    <source>
        <dbReference type="ARBA" id="ARBA00022723"/>
    </source>
</evidence>
<reference evidence="10 11" key="1">
    <citation type="submission" date="2019-11" db="EMBL/GenBank/DDBJ databases">
        <title>Characterisation of Fundicoccus ignavus gen. nov. sp. nov., a novel genus of the family Aerococcaceae isolated from bulk tank milk.</title>
        <authorList>
            <person name="Siebert A."/>
            <person name="Huptas C."/>
            <person name="Wenning M."/>
            <person name="Scherer S."/>
            <person name="Doll E.V."/>
        </authorList>
    </citation>
    <scope>NUCLEOTIDE SEQUENCE [LARGE SCALE GENOMIC DNA]</scope>
    <source>
        <strain evidence="10 11">WS4759</strain>
    </source>
</reference>
<dbReference type="PANTHER" id="PTHR34405">
    <property type="entry name" value="CRISPR-ASSOCIATED ENDORIBONUCLEASE CAS2"/>
    <property type="match status" value="1"/>
</dbReference>
<protein>
    <recommendedName>
        <fullName evidence="9">CRISPR-associated endoribonuclease Cas2</fullName>
        <ecNumber evidence="9">3.1.-.-</ecNumber>
    </recommendedName>
</protein>
<evidence type="ECO:0000256" key="9">
    <source>
        <dbReference type="HAMAP-Rule" id="MF_01471"/>
    </source>
</evidence>
<dbReference type="GO" id="GO:0051607">
    <property type="term" value="P:defense response to virus"/>
    <property type="evidence" value="ECO:0007669"/>
    <property type="project" value="UniProtKB-UniRule"/>
</dbReference>
<name>A0A6I2GI22_9LACT</name>
<evidence type="ECO:0000256" key="7">
    <source>
        <dbReference type="ARBA" id="ARBA00022842"/>
    </source>
</evidence>
<dbReference type="AlphaFoldDB" id="A0A6I2GI22"/>
<comment type="subunit">
    <text evidence="9">Homodimer, forms a heterotetramer with a Cas1 homodimer.</text>
</comment>
<comment type="function">
    <text evidence="9">CRISPR (clustered regularly interspaced short palindromic repeat), is an adaptive immune system that provides protection against mobile genetic elements (viruses, transposable elements and conjugative plasmids). CRISPR clusters contain sequences complementary to antecedent mobile elements and target invading nucleic acids. CRISPR clusters are transcribed and processed into CRISPR RNA (crRNA). Functions as a ssRNA-specific endoribonuclease. Involved in the integration of spacer DNA into the CRISPR cassette.</text>
</comment>
<keyword evidence="3 9" id="KW-0540">Nuclease</keyword>
<dbReference type="EMBL" id="WJQS01000012">
    <property type="protein sequence ID" value="MRI86364.1"/>
    <property type="molecule type" value="Genomic_DNA"/>
</dbReference>
<evidence type="ECO:0000256" key="6">
    <source>
        <dbReference type="ARBA" id="ARBA00022801"/>
    </source>
</evidence>
<dbReference type="GO" id="GO:0043571">
    <property type="term" value="P:maintenance of CRISPR repeat elements"/>
    <property type="evidence" value="ECO:0007669"/>
    <property type="project" value="UniProtKB-UniRule"/>
</dbReference>
<evidence type="ECO:0000256" key="1">
    <source>
        <dbReference type="ARBA" id="ARBA00001946"/>
    </source>
</evidence>
<dbReference type="GO" id="GO:0004521">
    <property type="term" value="F:RNA endonuclease activity"/>
    <property type="evidence" value="ECO:0007669"/>
    <property type="project" value="InterPro"/>
</dbReference>
<dbReference type="SUPFAM" id="SSF143430">
    <property type="entry name" value="TTP0101/SSO1404-like"/>
    <property type="match status" value="1"/>
</dbReference>
<proteinExistence type="inferred from homology"/>
<comment type="caution">
    <text evidence="10">The sequence shown here is derived from an EMBL/GenBank/DDBJ whole genome shotgun (WGS) entry which is preliminary data.</text>
</comment>
<accession>A0A6I2GI22</accession>
<keyword evidence="5 9" id="KW-0255">Endonuclease</keyword>
<dbReference type="Proteomes" id="UP000430975">
    <property type="component" value="Unassembled WGS sequence"/>
</dbReference>
<evidence type="ECO:0000256" key="8">
    <source>
        <dbReference type="ARBA" id="ARBA00023118"/>
    </source>
</evidence>
<dbReference type="Pfam" id="PF09827">
    <property type="entry name" value="CRISPR_Cas2"/>
    <property type="match status" value="1"/>
</dbReference>
<evidence type="ECO:0000256" key="5">
    <source>
        <dbReference type="ARBA" id="ARBA00022759"/>
    </source>
</evidence>
<dbReference type="InterPro" id="IPR019199">
    <property type="entry name" value="Virulence_VapD/CRISPR_Cas2"/>
</dbReference>
<organism evidence="10 11">
    <name type="scientific">Fundicoccus ignavus</name>
    <dbReference type="NCBI Taxonomy" id="2664442"/>
    <lineage>
        <taxon>Bacteria</taxon>
        <taxon>Bacillati</taxon>
        <taxon>Bacillota</taxon>
        <taxon>Bacilli</taxon>
        <taxon>Lactobacillales</taxon>
        <taxon>Aerococcaceae</taxon>
        <taxon>Fundicoccus</taxon>
    </lineage>
</organism>
<dbReference type="EC" id="3.1.-.-" evidence="9"/>
<dbReference type="CDD" id="cd09725">
    <property type="entry name" value="Cas2_I_II_III"/>
    <property type="match status" value="1"/>
</dbReference>
<dbReference type="PANTHER" id="PTHR34405:SF3">
    <property type="entry name" value="CRISPR-ASSOCIATED ENDORIBONUCLEASE CAS2 3"/>
    <property type="match status" value="1"/>
</dbReference>
<dbReference type="RefSeq" id="WP_153864040.1">
    <property type="nucleotide sequence ID" value="NZ_WJQS01000012.1"/>
</dbReference>
<keyword evidence="8 9" id="KW-0051">Antiviral defense</keyword>
<dbReference type="HAMAP" id="MF_01471">
    <property type="entry name" value="Cas2"/>
    <property type="match status" value="1"/>
</dbReference>
<dbReference type="InterPro" id="IPR021127">
    <property type="entry name" value="CRISPR_associated_Cas2"/>
</dbReference>
<comment type="cofactor">
    <cofactor evidence="1 9">
        <name>Mg(2+)</name>
        <dbReference type="ChEBI" id="CHEBI:18420"/>
    </cofactor>
</comment>
<comment type="similarity">
    <text evidence="2 9">Belongs to the CRISPR-associated endoribonuclease Cas2 protein family.</text>
</comment>
<dbReference type="Gene3D" id="3.30.70.240">
    <property type="match status" value="1"/>
</dbReference>
<feature type="binding site" evidence="9">
    <location>
        <position position="27"/>
    </location>
    <ligand>
        <name>Mg(2+)</name>
        <dbReference type="ChEBI" id="CHEBI:18420"/>
        <note>catalytic</note>
    </ligand>
</feature>
<dbReference type="NCBIfam" id="TIGR01573">
    <property type="entry name" value="cas2"/>
    <property type="match status" value="1"/>
</dbReference>
<keyword evidence="4 9" id="KW-0479">Metal-binding</keyword>
<keyword evidence="11" id="KW-1185">Reference proteome</keyword>
<dbReference type="GO" id="GO:0046872">
    <property type="term" value="F:metal ion binding"/>
    <property type="evidence" value="ECO:0007669"/>
    <property type="project" value="UniProtKB-UniRule"/>
</dbReference>
<evidence type="ECO:0000256" key="2">
    <source>
        <dbReference type="ARBA" id="ARBA00009959"/>
    </source>
</evidence>
<gene>
    <name evidence="9 10" type="primary">cas2</name>
    <name evidence="10" type="ORF">GIY09_10965</name>
</gene>
<evidence type="ECO:0000256" key="3">
    <source>
        <dbReference type="ARBA" id="ARBA00022722"/>
    </source>
</evidence>
<evidence type="ECO:0000313" key="11">
    <source>
        <dbReference type="Proteomes" id="UP000430975"/>
    </source>
</evidence>
<dbReference type="GO" id="GO:0016787">
    <property type="term" value="F:hydrolase activity"/>
    <property type="evidence" value="ECO:0007669"/>
    <property type="project" value="UniProtKB-KW"/>
</dbReference>
<keyword evidence="6 9" id="KW-0378">Hydrolase</keyword>